<comment type="caution">
    <text evidence="8">The sequence shown here is derived from an EMBL/GenBank/DDBJ whole genome shotgun (WGS) entry which is preliminary data.</text>
</comment>
<protein>
    <submittedName>
        <fullName evidence="8">Uncharacterized protein</fullName>
    </submittedName>
</protein>
<keyword evidence="7" id="KW-0732">Signal</keyword>
<evidence type="ECO:0000256" key="1">
    <source>
        <dbReference type="ARBA" id="ARBA00004167"/>
    </source>
</evidence>
<name>A0AAD1XJU9_EUPCR</name>
<evidence type="ECO:0000256" key="7">
    <source>
        <dbReference type="SAM" id="SignalP"/>
    </source>
</evidence>
<evidence type="ECO:0000256" key="6">
    <source>
        <dbReference type="SAM" id="Phobius"/>
    </source>
</evidence>
<dbReference type="Pfam" id="PF07946">
    <property type="entry name" value="CCDC47"/>
    <property type="match status" value="1"/>
</dbReference>
<comment type="subcellular location">
    <subcellularLocation>
        <location evidence="1">Membrane</location>
        <topology evidence="1">Single-pass membrane protein</topology>
    </subcellularLocation>
</comment>
<evidence type="ECO:0000313" key="8">
    <source>
        <dbReference type="EMBL" id="CAI2374058.1"/>
    </source>
</evidence>
<feature type="compositionally biased region" description="Basic and acidic residues" evidence="5">
    <location>
        <begin position="40"/>
        <end position="57"/>
    </location>
</feature>
<feature type="signal peptide" evidence="7">
    <location>
        <begin position="1"/>
        <end position="19"/>
    </location>
</feature>
<feature type="compositionally biased region" description="Basic and acidic residues" evidence="5">
    <location>
        <begin position="64"/>
        <end position="74"/>
    </location>
</feature>
<evidence type="ECO:0000256" key="3">
    <source>
        <dbReference type="ARBA" id="ARBA00022989"/>
    </source>
</evidence>
<accession>A0AAD1XJU9</accession>
<keyword evidence="2 6" id="KW-0812">Transmembrane</keyword>
<evidence type="ECO:0000256" key="4">
    <source>
        <dbReference type="ARBA" id="ARBA00023136"/>
    </source>
</evidence>
<dbReference type="GO" id="GO:0016020">
    <property type="term" value="C:membrane"/>
    <property type="evidence" value="ECO:0007669"/>
    <property type="project" value="UniProtKB-SubCell"/>
</dbReference>
<evidence type="ECO:0000256" key="2">
    <source>
        <dbReference type="ARBA" id="ARBA00022692"/>
    </source>
</evidence>
<reference evidence="8" key="1">
    <citation type="submission" date="2023-07" db="EMBL/GenBank/DDBJ databases">
        <authorList>
            <consortium name="AG Swart"/>
            <person name="Singh M."/>
            <person name="Singh A."/>
            <person name="Seah K."/>
            <person name="Emmerich C."/>
        </authorList>
    </citation>
    <scope>NUCLEOTIDE SEQUENCE</scope>
    <source>
        <strain evidence="8">DP1</strain>
    </source>
</reference>
<sequence length="340" mass="40174">MKILPLLFTLVLLLGTLKALEETDIDSLFDDENFDEDYESEHQIFDTESDQRHKQEEIPSQEIPPKKDTKQENTSKEEPIGYFKKFFFDFLILFSVSSYGFNYIWGVYKNRKIALDIAIQSKGFLTKHFTTCGRESEDNEAGLELDHSHQFEYYCNGNKYTHYLYISIFLKRRQDLFTMMFRTFCFAEKDRIWIEAPIKCEKPLEFLLIQNKETTDAFESMEHLKRFIQPDKVSKLKNTSLTLFVEHSAITEEIFTDEMLDLIQQLEKSIVTLHVTDQLCYNNYSLCLKAQVAIFASRDYKMPILKTLELIMLLATRISKNYKIPQRASKVIKEHRKDSK</sequence>
<dbReference type="GO" id="GO:0032469">
    <property type="term" value="P:endoplasmic reticulum calcium ion homeostasis"/>
    <property type="evidence" value="ECO:0007669"/>
    <property type="project" value="InterPro"/>
</dbReference>
<evidence type="ECO:0000256" key="5">
    <source>
        <dbReference type="SAM" id="MobiDB-lite"/>
    </source>
</evidence>
<feature type="region of interest" description="Disordered" evidence="5">
    <location>
        <begin position="40"/>
        <end position="74"/>
    </location>
</feature>
<dbReference type="InterPro" id="IPR012879">
    <property type="entry name" value="CCDC47"/>
</dbReference>
<dbReference type="GO" id="GO:0005783">
    <property type="term" value="C:endoplasmic reticulum"/>
    <property type="evidence" value="ECO:0007669"/>
    <property type="project" value="InterPro"/>
</dbReference>
<organism evidence="8 9">
    <name type="scientific">Euplotes crassus</name>
    <dbReference type="NCBI Taxonomy" id="5936"/>
    <lineage>
        <taxon>Eukaryota</taxon>
        <taxon>Sar</taxon>
        <taxon>Alveolata</taxon>
        <taxon>Ciliophora</taxon>
        <taxon>Intramacronucleata</taxon>
        <taxon>Spirotrichea</taxon>
        <taxon>Hypotrichia</taxon>
        <taxon>Euplotida</taxon>
        <taxon>Euplotidae</taxon>
        <taxon>Moneuplotes</taxon>
    </lineage>
</organism>
<feature type="transmembrane region" description="Helical" evidence="6">
    <location>
        <begin position="86"/>
        <end position="105"/>
    </location>
</feature>
<dbReference type="AlphaFoldDB" id="A0AAD1XJU9"/>
<dbReference type="EMBL" id="CAMPGE010015435">
    <property type="protein sequence ID" value="CAI2374058.1"/>
    <property type="molecule type" value="Genomic_DNA"/>
</dbReference>
<keyword evidence="4 6" id="KW-0472">Membrane</keyword>
<keyword evidence="3 6" id="KW-1133">Transmembrane helix</keyword>
<dbReference type="PANTHER" id="PTHR12883:SF0">
    <property type="entry name" value="PAT COMPLEX SUBUNIT CCDC47"/>
    <property type="match status" value="1"/>
</dbReference>
<keyword evidence="9" id="KW-1185">Reference proteome</keyword>
<proteinExistence type="predicted"/>
<feature type="chain" id="PRO_5042238990" evidence="7">
    <location>
        <begin position="20"/>
        <end position="340"/>
    </location>
</feature>
<dbReference type="PANTHER" id="PTHR12883">
    <property type="entry name" value="ADIPOCYTE-SPECIFIC PROTEIN 4-RELATED"/>
    <property type="match status" value="1"/>
</dbReference>
<dbReference type="GO" id="GO:0005509">
    <property type="term" value="F:calcium ion binding"/>
    <property type="evidence" value="ECO:0007669"/>
    <property type="project" value="InterPro"/>
</dbReference>
<dbReference type="Proteomes" id="UP001295684">
    <property type="component" value="Unassembled WGS sequence"/>
</dbReference>
<gene>
    <name evidence="8" type="ORF">ECRASSUSDP1_LOCUS15408</name>
</gene>
<evidence type="ECO:0000313" key="9">
    <source>
        <dbReference type="Proteomes" id="UP001295684"/>
    </source>
</evidence>